<accession>A0A7X3G782</accession>
<evidence type="ECO:0000256" key="4">
    <source>
        <dbReference type="ARBA" id="ARBA00022679"/>
    </source>
</evidence>
<dbReference type="InterPro" id="IPR050297">
    <property type="entry name" value="LipidA_mod_glycosyltrf_83"/>
</dbReference>
<feature type="transmembrane region" description="Helical" evidence="8">
    <location>
        <begin position="68"/>
        <end position="89"/>
    </location>
</feature>
<feature type="transmembrane region" description="Helical" evidence="8">
    <location>
        <begin position="35"/>
        <end position="56"/>
    </location>
</feature>
<evidence type="ECO:0008006" key="11">
    <source>
        <dbReference type="Google" id="ProtNLM"/>
    </source>
</evidence>
<keyword evidence="6 8" id="KW-1133">Transmembrane helix</keyword>
<dbReference type="GO" id="GO:0009103">
    <property type="term" value="P:lipopolysaccharide biosynthetic process"/>
    <property type="evidence" value="ECO:0007669"/>
    <property type="project" value="UniProtKB-ARBA"/>
</dbReference>
<dbReference type="PANTHER" id="PTHR33908:SF11">
    <property type="entry name" value="MEMBRANE PROTEIN"/>
    <property type="match status" value="1"/>
</dbReference>
<name>A0A7X3G782_9STRE</name>
<evidence type="ECO:0000256" key="7">
    <source>
        <dbReference type="ARBA" id="ARBA00023136"/>
    </source>
</evidence>
<evidence type="ECO:0000256" key="8">
    <source>
        <dbReference type="SAM" id="Phobius"/>
    </source>
</evidence>
<evidence type="ECO:0000313" key="9">
    <source>
        <dbReference type="EMBL" id="MVX58217.1"/>
    </source>
</evidence>
<feature type="transmembrane region" description="Helical" evidence="8">
    <location>
        <begin position="222"/>
        <end position="249"/>
    </location>
</feature>
<gene>
    <name evidence="9" type="ORF">E5983_00820</name>
</gene>
<dbReference type="RefSeq" id="WP_160332049.1">
    <property type="nucleotide sequence ID" value="NZ_WSRS01000003.1"/>
</dbReference>
<keyword evidence="4" id="KW-0808">Transferase</keyword>
<keyword evidence="2" id="KW-1003">Cell membrane</keyword>
<protein>
    <recommendedName>
        <fullName evidence="11">Glycosyltransferase RgtA/B/C/D-like domain-containing protein</fullName>
    </recommendedName>
</protein>
<proteinExistence type="predicted"/>
<keyword evidence="5 8" id="KW-0812">Transmembrane</keyword>
<evidence type="ECO:0000256" key="2">
    <source>
        <dbReference type="ARBA" id="ARBA00022475"/>
    </source>
</evidence>
<feature type="transmembrane region" description="Helical" evidence="8">
    <location>
        <begin position="169"/>
        <end position="187"/>
    </location>
</feature>
<sequence>MSKLYQVLTRLLQIFLLILAVHWVLIAFVNLSQPWWLTMPAALGLFFWIYKQPAFWKRIYDFLDRHKLAVILILTAFQILLLLSAQLLIRRDAAVVFLGAFELSKPLSIASYLTRNPNNLPLFLYERCFFKVFGMNALWVLQGINLLATNGTALILFKGVESFWGRKRADLVFLFYTALLVASPFFMAMYTDMLALPLISLQFFFALGLLKARQMTPLIIRLALQLGLLTALAYFLRPTVLVTILALFLMLFFTKEWKKCLLGLSFFGLGFALLSFPVQQMMAHQDEVQLIEGEGLAKTPLLFINLGLTYSGTDQEDMKEGLLAYLEPEEREKYNNGMFAKENVKKEIVRRLQAYTPWTFLEHTQVKQAGTVKNGTMNWIYYEDLAKEKTPYVSPLYEEIGQQAFFTWIRRHFISYDRPEFQLYAWVKQLVWLALAWGVLRASRPYAGDRVELQFVMLAVLGGFLFLQVFEGGKTRYLIQFLPQILALSSMGWIRNDKHG</sequence>
<dbReference type="OrthoDB" id="5695313at2"/>
<evidence type="ECO:0000256" key="1">
    <source>
        <dbReference type="ARBA" id="ARBA00004651"/>
    </source>
</evidence>
<evidence type="ECO:0000256" key="5">
    <source>
        <dbReference type="ARBA" id="ARBA00022692"/>
    </source>
</evidence>
<feature type="transmembrane region" description="Helical" evidence="8">
    <location>
        <begin position="7"/>
        <end position="29"/>
    </location>
</feature>
<evidence type="ECO:0000313" key="10">
    <source>
        <dbReference type="Proteomes" id="UP000461595"/>
    </source>
</evidence>
<dbReference type="GO" id="GO:0005886">
    <property type="term" value="C:plasma membrane"/>
    <property type="evidence" value="ECO:0007669"/>
    <property type="project" value="UniProtKB-SubCell"/>
</dbReference>
<keyword evidence="3" id="KW-0328">Glycosyltransferase</keyword>
<dbReference type="PANTHER" id="PTHR33908">
    <property type="entry name" value="MANNOSYLTRANSFERASE YKCB-RELATED"/>
    <property type="match status" value="1"/>
</dbReference>
<comment type="subcellular location">
    <subcellularLocation>
        <location evidence="1">Cell membrane</location>
        <topology evidence="1">Multi-pass membrane protein</topology>
    </subcellularLocation>
</comment>
<dbReference type="EMBL" id="WSRS01000003">
    <property type="protein sequence ID" value="MVX58217.1"/>
    <property type="molecule type" value="Genomic_DNA"/>
</dbReference>
<organism evidence="9 10">
    <name type="scientific">Streptococcus danieliae</name>
    <dbReference type="NCBI Taxonomy" id="747656"/>
    <lineage>
        <taxon>Bacteria</taxon>
        <taxon>Bacillati</taxon>
        <taxon>Bacillota</taxon>
        <taxon>Bacilli</taxon>
        <taxon>Lactobacillales</taxon>
        <taxon>Streptococcaceae</taxon>
        <taxon>Streptococcus</taxon>
    </lineage>
</organism>
<feature type="transmembrane region" description="Helical" evidence="8">
    <location>
        <begin position="261"/>
        <end position="278"/>
    </location>
</feature>
<dbReference type="AlphaFoldDB" id="A0A7X3G782"/>
<feature type="transmembrane region" description="Helical" evidence="8">
    <location>
        <begin position="137"/>
        <end position="157"/>
    </location>
</feature>
<dbReference type="GO" id="GO:0016763">
    <property type="term" value="F:pentosyltransferase activity"/>
    <property type="evidence" value="ECO:0007669"/>
    <property type="project" value="TreeGrafter"/>
</dbReference>
<reference evidence="9 10" key="1">
    <citation type="submission" date="2019-12" db="EMBL/GenBank/DDBJ databases">
        <title>Microbes associate with the intestines of laboratory mice.</title>
        <authorList>
            <person name="Navarre W."/>
            <person name="Wong E."/>
        </authorList>
    </citation>
    <scope>NUCLEOTIDE SEQUENCE [LARGE SCALE GENOMIC DNA]</scope>
    <source>
        <strain evidence="9 10">NM51_B2-22</strain>
    </source>
</reference>
<evidence type="ECO:0000256" key="6">
    <source>
        <dbReference type="ARBA" id="ARBA00022989"/>
    </source>
</evidence>
<keyword evidence="7 8" id="KW-0472">Membrane</keyword>
<dbReference type="Proteomes" id="UP000461595">
    <property type="component" value="Unassembled WGS sequence"/>
</dbReference>
<comment type="caution">
    <text evidence="9">The sequence shown here is derived from an EMBL/GenBank/DDBJ whole genome shotgun (WGS) entry which is preliminary data.</text>
</comment>
<evidence type="ECO:0000256" key="3">
    <source>
        <dbReference type="ARBA" id="ARBA00022676"/>
    </source>
</evidence>